<feature type="domain" description="Potassium channel" evidence="10">
    <location>
        <begin position="40"/>
        <end position="114"/>
    </location>
</feature>
<name>A0AAD2PUT4_9STRA</name>
<evidence type="ECO:0000256" key="4">
    <source>
        <dbReference type="ARBA" id="ARBA00022989"/>
    </source>
</evidence>
<evidence type="ECO:0000313" key="11">
    <source>
        <dbReference type="EMBL" id="CAJ1952438.1"/>
    </source>
</evidence>
<comment type="caution">
    <text evidence="11">The sequence shown here is derived from an EMBL/GenBank/DDBJ whole genome shotgun (WGS) entry which is preliminary data.</text>
</comment>
<dbReference type="PANTHER" id="PTHR11003:SF291">
    <property type="entry name" value="IP11374P"/>
    <property type="match status" value="1"/>
</dbReference>
<dbReference type="GO" id="GO:0022841">
    <property type="term" value="F:potassium ion leak channel activity"/>
    <property type="evidence" value="ECO:0007669"/>
    <property type="project" value="TreeGrafter"/>
</dbReference>
<keyword evidence="12" id="KW-1185">Reference proteome</keyword>
<evidence type="ECO:0000256" key="7">
    <source>
        <dbReference type="ARBA" id="ARBA00023303"/>
    </source>
</evidence>
<dbReference type="InterPro" id="IPR003280">
    <property type="entry name" value="2pore_dom_K_chnl"/>
</dbReference>
<evidence type="ECO:0000256" key="9">
    <source>
        <dbReference type="SAM" id="Phobius"/>
    </source>
</evidence>
<dbReference type="Gene3D" id="1.10.287.70">
    <property type="match status" value="2"/>
</dbReference>
<evidence type="ECO:0000256" key="6">
    <source>
        <dbReference type="ARBA" id="ARBA00023136"/>
    </source>
</evidence>
<keyword evidence="5" id="KW-0406">Ion transport</keyword>
<dbReference type="EMBL" id="CAKOGP040001803">
    <property type="protein sequence ID" value="CAJ1952438.1"/>
    <property type="molecule type" value="Genomic_DNA"/>
</dbReference>
<evidence type="ECO:0000256" key="2">
    <source>
        <dbReference type="ARBA" id="ARBA00022448"/>
    </source>
</evidence>
<feature type="transmembrane region" description="Helical" evidence="9">
    <location>
        <begin position="89"/>
        <end position="111"/>
    </location>
</feature>
<dbReference type="Pfam" id="PF07885">
    <property type="entry name" value="Ion_trans_2"/>
    <property type="match status" value="2"/>
</dbReference>
<evidence type="ECO:0000313" key="12">
    <source>
        <dbReference type="Proteomes" id="UP001295423"/>
    </source>
</evidence>
<keyword evidence="7" id="KW-0407">Ion channel</keyword>
<proteinExistence type="predicted"/>
<keyword evidence="3 9" id="KW-0812">Transmembrane</keyword>
<evidence type="ECO:0000256" key="8">
    <source>
        <dbReference type="SAM" id="MobiDB-lite"/>
    </source>
</evidence>
<comment type="subcellular location">
    <subcellularLocation>
        <location evidence="1">Membrane</location>
        <topology evidence="1">Multi-pass membrane protein</topology>
    </subcellularLocation>
</comment>
<dbReference type="SUPFAM" id="SSF81324">
    <property type="entry name" value="Voltage-gated potassium channels"/>
    <property type="match status" value="2"/>
</dbReference>
<reference evidence="11" key="1">
    <citation type="submission" date="2023-08" db="EMBL/GenBank/DDBJ databases">
        <authorList>
            <person name="Audoor S."/>
            <person name="Bilcke G."/>
        </authorList>
    </citation>
    <scope>NUCLEOTIDE SEQUENCE</scope>
</reference>
<organism evidence="11 12">
    <name type="scientific">Cylindrotheca closterium</name>
    <dbReference type="NCBI Taxonomy" id="2856"/>
    <lineage>
        <taxon>Eukaryota</taxon>
        <taxon>Sar</taxon>
        <taxon>Stramenopiles</taxon>
        <taxon>Ochrophyta</taxon>
        <taxon>Bacillariophyta</taxon>
        <taxon>Bacillariophyceae</taxon>
        <taxon>Bacillariophycidae</taxon>
        <taxon>Bacillariales</taxon>
        <taxon>Bacillariaceae</taxon>
        <taxon>Cylindrotheca</taxon>
    </lineage>
</organism>
<feature type="transmembrane region" description="Helical" evidence="9">
    <location>
        <begin position="32"/>
        <end position="51"/>
    </location>
</feature>
<dbReference type="GO" id="GO:0005886">
    <property type="term" value="C:plasma membrane"/>
    <property type="evidence" value="ECO:0007669"/>
    <property type="project" value="TreeGrafter"/>
</dbReference>
<keyword evidence="2" id="KW-0813">Transport</keyword>
<dbReference type="AlphaFoldDB" id="A0AAD2PUT4"/>
<feature type="region of interest" description="Disordered" evidence="8">
    <location>
        <begin position="211"/>
        <end position="240"/>
    </location>
</feature>
<dbReference type="GO" id="GO:0030322">
    <property type="term" value="P:stabilization of membrane potential"/>
    <property type="evidence" value="ECO:0007669"/>
    <property type="project" value="TreeGrafter"/>
</dbReference>
<sequence>MTSDNNHHNNDSSGTYLPLKPTMKKNLSTHRVLSLGAGLIVFGMTGFYSIPGMIADGAEGSKLVNSFYCSVMSLTTVGFGDICPGETDVVGRIFLTMLPLFGLGFFCGPIMDLASSWQNMVPGGAFSVGTLTLMMGVSMLTTIEELSYSEAVHLCVITGTTIGYGDLTPRTDAGRFFLALYAIANCNVMGGFLGLGRAFLESYCAVKDPSLSVPSGVPKKKTRPPTTPEKIAAFGKEKAS</sequence>
<protein>
    <recommendedName>
        <fullName evidence="10">Potassium channel domain-containing protein</fullName>
    </recommendedName>
</protein>
<keyword evidence="4 9" id="KW-1133">Transmembrane helix</keyword>
<evidence type="ECO:0000259" key="10">
    <source>
        <dbReference type="Pfam" id="PF07885"/>
    </source>
</evidence>
<dbReference type="InterPro" id="IPR013099">
    <property type="entry name" value="K_chnl_dom"/>
</dbReference>
<feature type="domain" description="Potassium channel" evidence="10">
    <location>
        <begin position="132"/>
        <end position="200"/>
    </location>
</feature>
<evidence type="ECO:0000256" key="1">
    <source>
        <dbReference type="ARBA" id="ARBA00004141"/>
    </source>
</evidence>
<keyword evidence="6 9" id="KW-0472">Membrane</keyword>
<gene>
    <name evidence="11" type="ORF">CYCCA115_LOCUS13553</name>
</gene>
<feature type="transmembrane region" description="Helical" evidence="9">
    <location>
        <begin position="123"/>
        <end position="143"/>
    </location>
</feature>
<evidence type="ECO:0000256" key="5">
    <source>
        <dbReference type="ARBA" id="ARBA00023065"/>
    </source>
</evidence>
<dbReference type="PANTHER" id="PTHR11003">
    <property type="entry name" value="POTASSIUM CHANNEL, SUBFAMILY K"/>
    <property type="match status" value="1"/>
</dbReference>
<evidence type="ECO:0000256" key="3">
    <source>
        <dbReference type="ARBA" id="ARBA00022692"/>
    </source>
</evidence>
<dbReference type="Proteomes" id="UP001295423">
    <property type="component" value="Unassembled WGS sequence"/>
</dbReference>
<dbReference type="GO" id="GO:0015271">
    <property type="term" value="F:outward rectifier potassium channel activity"/>
    <property type="evidence" value="ECO:0007669"/>
    <property type="project" value="TreeGrafter"/>
</dbReference>
<accession>A0AAD2PUT4</accession>